<keyword evidence="6" id="KW-1133">Transmembrane helix</keyword>
<organism evidence="7 8">
    <name type="scientific">Meloidogyne graminicola</name>
    <dbReference type="NCBI Taxonomy" id="189291"/>
    <lineage>
        <taxon>Eukaryota</taxon>
        <taxon>Metazoa</taxon>
        <taxon>Ecdysozoa</taxon>
        <taxon>Nematoda</taxon>
        <taxon>Chromadorea</taxon>
        <taxon>Rhabditida</taxon>
        <taxon>Tylenchina</taxon>
        <taxon>Tylenchomorpha</taxon>
        <taxon>Tylenchoidea</taxon>
        <taxon>Meloidogynidae</taxon>
        <taxon>Meloidogyninae</taxon>
        <taxon>Meloidogyne</taxon>
    </lineage>
</organism>
<dbReference type="EC" id="2.4.1.17" evidence="2"/>
<accession>A0A8S9ZJV6</accession>
<dbReference type="EMBL" id="JABEBT010000071">
    <property type="protein sequence ID" value="KAF7633725.1"/>
    <property type="molecule type" value="Genomic_DNA"/>
</dbReference>
<feature type="transmembrane region" description="Helical" evidence="6">
    <location>
        <begin position="6"/>
        <end position="30"/>
    </location>
</feature>
<evidence type="ECO:0000256" key="6">
    <source>
        <dbReference type="SAM" id="Phobius"/>
    </source>
</evidence>
<dbReference type="InterPro" id="IPR050271">
    <property type="entry name" value="UDP-glycosyltransferase"/>
</dbReference>
<evidence type="ECO:0000256" key="5">
    <source>
        <dbReference type="ARBA" id="ARBA00047475"/>
    </source>
</evidence>
<gene>
    <name evidence="7" type="ORF">Mgra_00006904</name>
</gene>
<evidence type="ECO:0000313" key="8">
    <source>
        <dbReference type="Proteomes" id="UP000605970"/>
    </source>
</evidence>
<comment type="similarity">
    <text evidence="1">Belongs to the UDP-glycosyltransferase family.</text>
</comment>
<dbReference type="Pfam" id="PF00201">
    <property type="entry name" value="UDPGT"/>
    <property type="match status" value="1"/>
</dbReference>
<evidence type="ECO:0000256" key="2">
    <source>
        <dbReference type="ARBA" id="ARBA00012544"/>
    </source>
</evidence>
<dbReference type="PANTHER" id="PTHR48043:SF145">
    <property type="entry name" value="FI06409P-RELATED"/>
    <property type="match status" value="1"/>
</dbReference>
<proteinExistence type="inferred from homology"/>
<keyword evidence="4" id="KW-0808">Transferase</keyword>
<protein>
    <recommendedName>
        <fullName evidence="2">glucuronosyltransferase</fullName>
        <ecNumber evidence="2">2.4.1.17</ecNumber>
    </recommendedName>
</protein>
<dbReference type="GO" id="GO:0015020">
    <property type="term" value="F:glucuronosyltransferase activity"/>
    <property type="evidence" value="ECO:0007669"/>
    <property type="project" value="UniProtKB-EC"/>
</dbReference>
<keyword evidence="8" id="KW-1185">Reference proteome</keyword>
<reference evidence="7" key="1">
    <citation type="journal article" date="2020" name="Ecol. Evol.">
        <title>Genome structure and content of the rice root-knot nematode (Meloidogyne graminicola).</title>
        <authorList>
            <person name="Phan N.T."/>
            <person name="Danchin E.G.J."/>
            <person name="Klopp C."/>
            <person name="Perfus-Barbeoch L."/>
            <person name="Kozlowski D.K."/>
            <person name="Koutsovoulos G.D."/>
            <person name="Lopez-Roques C."/>
            <person name="Bouchez O."/>
            <person name="Zahm M."/>
            <person name="Besnard G."/>
            <person name="Bellafiore S."/>
        </authorList>
    </citation>
    <scope>NUCLEOTIDE SEQUENCE</scope>
    <source>
        <strain evidence="7">VN-18</strain>
    </source>
</reference>
<dbReference type="PANTHER" id="PTHR48043">
    <property type="entry name" value="EG:EG0003.4 PROTEIN-RELATED"/>
    <property type="match status" value="1"/>
</dbReference>
<keyword evidence="6" id="KW-0812">Transmembrane</keyword>
<evidence type="ECO:0000256" key="4">
    <source>
        <dbReference type="ARBA" id="ARBA00022679"/>
    </source>
</evidence>
<dbReference type="Proteomes" id="UP000605970">
    <property type="component" value="Unassembled WGS sequence"/>
</dbReference>
<comment type="catalytic activity">
    <reaction evidence="5">
        <text>glucuronate acceptor + UDP-alpha-D-glucuronate = acceptor beta-D-glucuronoside + UDP + H(+)</text>
        <dbReference type="Rhea" id="RHEA:21032"/>
        <dbReference type="ChEBI" id="CHEBI:15378"/>
        <dbReference type="ChEBI" id="CHEBI:58052"/>
        <dbReference type="ChEBI" id="CHEBI:58223"/>
        <dbReference type="ChEBI" id="CHEBI:132367"/>
        <dbReference type="ChEBI" id="CHEBI:132368"/>
        <dbReference type="EC" id="2.4.1.17"/>
    </reaction>
</comment>
<evidence type="ECO:0000256" key="1">
    <source>
        <dbReference type="ARBA" id="ARBA00009995"/>
    </source>
</evidence>
<name>A0A8S9ZJV6_9BILA</name>
<sequence length="529" mass="61690">MIRSLIIYLFLIIFLIQFKPKIAVNILIIAPNKYKSHFNFHKSIAFSLINQQWVTNVTMLVVEDNPNNRDNSLNNINKLSILNYPTYNREEQILNINTFLQTNQGGQSPNIRRQQQQRRKFCDYLRNCFNNSENKNYERYFLLDAQIFFNMAKNIELINALCQQNYFIGMAELYDYPIIPFLQFIRCQNIIATSYTPLQSIYYEYLGVLPQIIENGNIPAVMNISINEQRSQGFAFYHNLGKDDMEHNINLIDKIYKNISKEIGFNNKPKKFEYLIKNVIKYIFVNNQPFIDFEINKPEKVINIGGITFPLTYQNNKQIILVSFGTVKDNYLTNEQIENIAATFNLFEDYLFIWKVEQEYHQIILNNNNNNNIRLINWINQNAILPNPNTILFISHCGMNSTLEAIKYGKSLICIPFMFDQFYISEALEHRGVAIVVSKENNFEDLYDKIVGGISGNERMNELTNQINSINSVQHLFKLLIKYIIFIYLFDLSVNKAVIIGIIIATSLSGSLIPILCINIIILININLI</sequence>
<keyword evidence="3" id="KW-0328">Glycosyltransferase</keyword>
<dbReference type="OrthoDB" id="5835829at2759"/>
<evidence type="ECO:0000313" key="7">
    <source>
        <dbReference type="EMBL" id="KAF7633725.1"/>
    </source>
</evidence>
<dbReference type="InterPro" id="IPR002213">
    <property type="entry name" value="UDP_glucos_trans"/>
</dbReference>
<dbReference type="AlphaFoldDB" id="A0A8S9ZJV6"/>
<feature type="transmembrane region" description="Helical" evidence="6">
    <location>
        <begin position="511"/>
        <end position="528"/>
    </location>
</feature>
<dbReference type="SUPFAM" id="SSF53756">
    <property type="entry name" value="UDP-Glycosyltransferase/glycogen phosphorylase"/>
    <property type="match status" value="1"/>
</dbReference>
<evidence type="ECO:0000256" key="3">
    <source>
        <dbReference type="ARBA" id="ARBA00022676"/>
    </source>
</evidence>
<comment type="caution">
    <text evidence="7">The sequence shown here is derived from an EMBL/GenBank/DDBJ whole genome shotgun (WGS) entry which is preliminary data.</text>
</comment>
<keyword evidence="6" id="KW-0472">Membrane</keyword>
<dbReference type="Gene3D" id="3.40.50.2000">
    <property type="entry name" value="Glycogen Phosphorylase B"/>
    <property type="match status" value="1"/>
</dbReference>